<dbReference type="Proteomes" id="UP001141806">
    <property type="component" value="Unassembled WGS sequence"/>
</dbReference>
<keyword evidence="2" id="KW-1185">Reference proteome</keyword>
<organism evidence="1 2">
    <name type="scientific">Protea cynaroides</name>
    <dbReference type="NCBI Taxonomy" id="273540"/>
    <lineage>
        <taxon>Eukaryota</taxon>
        <taxon>Viridiplantae</taxon>
        <taxon>Streptophyta</taxon>
        <taxon>Embryophyta</taxon>
        <taxon>Tracheophyta</taxon>
        <taxon>Spermatophyta</taxon>
        <taxon>Magnoliopsida</taxon>
        <taxon>Proteales</taxon>
        <taxon>Proteaceae</taxon>
        <taxon>Protea</taxon>
    </lineage>
</organism>
<accession>A0A9Q0QVU5</accession>
<gene>
    <name evidence="1" type="ORF">NE237_007149</name>
</gene>
<dbReference type="EMBL" id="JAMYWD010000004">
    <property type="protein sequence ID" value="KAJ4973975.1"/>
    <property type="molecule type" value="Genomic_DNA"/>
</dbReference>
<protein>
    <submittedName>
        <fullName evidence="1">Uncharacterized protein</fullName>
    </submittedName>
</protein>
<evidence type="ECO:0000313" key="1">
    <source>
        <dbReference type="EMBL" id="KAJ4973975.1"/>
    </source>
</evidence>
<reference evidence="1" key="1">
    <citation type="journal article" date="2023" name="Plant J.">
        <title>The genome of the king protea, Protea cynaroides.</title>
        <authorList>
            <person name="Chang J."/>
            <person name="Duong T.A."/>
            <person name="Schoeman C."/>
            <person name="Ma X."/>
            <person name="Roodt D."/>
            <person name="Barker N."/>
            <person name="Li Z."/>
            <person name="Van de Peer Y."/>
            <person name="Mizrachi E."/>
        </authorList>
    </citation>
    <scope>NUCLEOTIDE SEQUENCE</scope>
    <source>
        <tissue evidence="1">Young leaves</tissue>
    </source>
</reference>
<comment type="caution">
    <text evidence="1">The sequence shown here is derived from an EMBL/GenBank/DDBJ whole genome shotgun (WGS) entry which is preliminary data.</text>
</comment>
<sequence length="157" mass="16775">MRTVRNLPVPVALDCGFNDSLNKEGTQVIPRDSVGEDEEDGLVWLIEGIVQEVRVMGAQWLVTLKKGKLFATDAPTGVGVVGRTKASEVKTKISFWPRGSDRREGDTIHACLIFVVPTNGCDDPAAGSAGAGQDTTTDEVPYMVKTMGDLGNNMGIP</sequence>
<name>A0A9Q0QVU5_9MAGN</name>
<dbReference type="AlphaFoldDB" id="A0A9Q0QVU5"/>
<proteinExistence type="predicted"/>
<evidence type="ECO:0000313" key="2">
    <source>
        <dbReference type="Proteomes" id="UP001141806"/>
    </source>
</evidence>